<evidence type="ECO:0000313" key="2">
    <source>
        <dbReference type="Proteomes" id="UP001163603"/>
    </source>
</evidence>
<protein>
    <submittedName>
        <fullName evidence="1">Uncharacterized protein</fullName>
    </submittedName>
</protein>
<sequence length="144" mass="15900">MERSISPGFNIPAASLKSFITLAVVLTIPIYDCFSVPKARAFTGKPAGITMLQRSKSRRFYNSNDIFGVGSFLSSFLISVIEKTTGGDGHESWFAANNLNEARLNYLYWLLAGLGAAGLVSYLYFAKSYIYNNRTSSNQKCQNV</sequence>
<organism evidence="1 2">
    <name type="scientific">Pistacia integerrima</name>
    <dbReference type="NCBI Taxonomy" id="434235"/>
    <lineage>
        <taxon>Eukaryota</taxon>
        <taxon>Viridiplantae</taxon>
        <taxon>Streptophyta</taxon>
        <taxon>Embryophyta</taxon>
        <taxon>Tracheophyta</taxon>
        <taxon>Spermatophyta</taxon>
        <taxon>Magnoliopsida</taxon>
        <taxon>eudicotyledons</taxon>
        <taxon>Gunneridae</taxon>
        <taxon>Pentapetalae</taxon>
        <taxon>rosids</taxon>
        <taxon>malvids</taxon>
        <taxon>Sapindales</taxon>
        <taxon>Anacardiaceae</taxon>
        <taxon>Pistacia</taxon>
    </lineage>
</organism>
<evidence type="ECO:0000313" key="1">
    <source>
        <dbReference type="EMBL" id="KAJ0025028.1"/>
    </source>
</evidence>
<dbReference type="EMBL" id="CM047745">
    <property type="protein sequence ID" value="KAJ0025028.1"/>
    <property type="molecule type" value="Genomic_DNA"/>
</dbReference>
<name>A0ACC0XW91_9ROSI</name>
<keyword evidence="2" id="KW-1185">Reference proteome</keyword>
<gene>
    <name evidence="1" type="ORF">Pint_07296</name>
</gene>
<reference evidence="2" key="1">
    <citation type="journal article" date="2023" name="G3 (Bethesda)">
        <title>Genome assembly and association tests identify interacting loci associated with vigor, precocity, and sex in interspecific pistachio rootstocks.</title>
        <authorList>
            <person name="Palmer W."/>
            <person name="Jacygrad E."/>
            <person name="Sagayaradj S."/>
            <person name="Cavanaugh K."/>
            <person name="Han R."/>
            <person name="Bertier L."/>
            <person name="Beede B."/>
            <person name="Kafkas S."/>
            <person name="Golino D."/>
            <person name="Preece J."/>
            <person name="Michelmore R."/>
        </authorList>
    </citation>
    <scope>NUCLEOTIDE SEQUENCE [LARGE SCALE GENOMIC DNA]</scope>
</reference>
<accession>A0ACC0XW91</accession>
<proteinExistence type="predicted"/>
<dbReference type="Proteomes" id="UP001163603">
    <property type="component" value="Chromosome 10"/>
</dbReference>
<comment type="caution">
    <text evidence="1">The sequence shown here is derived from an EMBL/GenBank/DDBJ whole genome shotgun (WGS) entry which is preliminary data.</text>
</comment>